<dbReference type="Proteomes" id="UP001498398">
    <property type="component" value="Unassembled WGS sequence"/>
</dbReference>
<comment type="caution">
    <text evidence="2">The sequence shown here is derived from an EMBL/GenBank/DDBJ whole genome shotgun (WGS) entry which is preliminary data.</text>
</comment>
<gene>
    <name evidence="2" type="ORF">VKT23_006258</name>
</gene>
<feature type="coiled-coil region" evidence="1">
    <location>
        <begin position="55"/>
        <end position="89"/>
    </location>
</feature>
<dbReference type="EMBL" id="JBANRG010000008">
    <property type="protein sequence ID" value="KAK7464097.1"/>
    <property type="molecule type" value="Genomic_DNA"/>
</dbReference>
<keyword evidence="1" id="KW-0175">Coiled coil</keyword>
<reference evidence="2 3" key="1">
    <citation type="submission" date="2024-01" db="EMBL/GenBank/DDBJ databases">
        <title>A draft genome for the cacao thread blight pathogen Marasmiellus scandens.</title>
        <authorList>
            <person name="Baruah I.K."/>
            <person name="Leung J."/>
            <person name="Bukari Y."/>
            <person name="Amoako-Attah I."/>
            <person name="Meinhardt L.W."/>
            <person name="Bailey B.A."/>
            <person name="Cohen S.P."/>
        </authorList>
    </citation>
    <scope>NUCLEOTIDE SEQUENCE [LARGE SCALE GENOMIC DNA]</scope>
    <source>
        <strain evidence="2 3">GH-19</strain>
    </source>
</reference>
<evidence type="ECO:0000313" key="3">
    <source>
        <dbReference type="Proteomes" id="UP001498398"/>
    </source>
</evidence>
<sequence length="554" mass="62999">MSIESDEPQSNGSGSLCRNCQVDLKQVGTETFSLPEHIPLDSFLTSNLPPSHGDSTSMRNSLADAQRQLESIEHQLQLLQERRLYLERTKEKLSQYIIEQKVVLHPIRSFPAEMLAKIFKFAVEDASASWYNDTHQLWHNDSLSIKGVRWVIGYVCRRWRDLSLNTPRLWTSIQLHLNHIGRGRAISLLLGVSLQRSQQLPLNIGLYALRNDRELETNSLLMTLLPFASRWHRLYLRMDLKDIEKCFRCVEPFLSVTLEALEIRGFVEDNNDGDGPLQAQVSVCNVFQNAKALRTVVLHWLDLGTIKFPLSSITSLEVVSENIPLLDLQSHLYHTKNLESLIVRGDLFSWRTADRSTDVASVSLPRIRLLVFGPCNEKDHQDRSQAACTRFLESITVPSLLMFGYHTSSDFSSILSLFERSKCSPGFIITDVPVSDKEIQKLILHKHASANLCHLSLSNITDMSTDSVKLLSYCSNQTPECNLPRLYDLSLSGHLCFDTGVFVEMVKSRLNLGALAFRKIALHWRGDSLPSDLDVFECFKDPSFKGLQFSFDFE</sequence>
<organism evidence="2 3">
    <name type="scientific">Marasmiellus scandens</name>
    <dbReference type="NCBI Taxonomy" id="2682957"/>
    <lineage>
        <taxon>Eukaryota</taxon>
        <taxon>Fungi</taxon>
        <taxon>Dikarya</taxon>
        <taxon>Basidiomycota</taxon>
        <taxon>Agaricomycotina</taxon>
        <taxon>Agaricomycetes</taxon>
        <taxon>Agaricomycetidae</taxon>
        <taxon>Agaricales</taxon>
        <taxon>Marasmiineae</taxon>
        <taxon>Omphalotaceae</taxon>
        <taxon>Marasmiellus</taxon>
    </lineage>
</organism>
<dbReference type="Gene3D" id="1.20.1280.50">
    <property type="match status" value="1"/>
</dbReference>
<evidence type="ECO:0000256" key="1">
    <source>
        <dbReference type="SAM" id="Coils"/>
    </source>
</evidence>
<accession>A0ABR1JRY3</accession>
<evidence type="ECO:0000313" key="2">
    <source>
        <dbReference type="EMBL" id="KAK7464097.1"/>
    </source>
</evidence>
<name>A0ABR1JRY3_9AGAR</name>
<keyword evidence="3" id="KW-1185">Reference proteome</keyword>
<proteinExistence type="predicted"/>
<protein>
    <recommendedName>
        <fullName evidence="4">F-box domain-containing protein</fullName>
    </recommendedName>
</protein>
<evidence type="ECO:0008006" key="4">
    <source>
        <dbReference type="Google" id="ProtNLM"/>
    </source>
</evidence>